<organism evidence="1 2">
    <name type="scientific">Haemaphysalis longicornis</name>
    <name type="common">Bush tick</name>
    <dbReference type="NCBI Taxonomy" id="44386"/>
    <lineage>
        <taxon>Eukaryota</taxon>
        <taxon>Metazoa</taxon>
        <taxon>Ecdysozoa</taxon>
        <taxon>Arthropoda</taxon>
        <taxon>Chelicerata</taxon>
        <taxon>Arachnida</taxon>
        <taxon>Acari</taxon>
        <taxon>Parasitiformes</taxon>
        <taxon>Ixodida</taxon>
        <taxon>Ixodoidea</taxon>
        <taxon>Ixodidae</taxon>
        <taxon>Haemaphysalinae</taxon>
        <taxon>Haemaphysalis</taxon>
    </lineage>
</organism>
<keyword evidence="2" id="KW-1185">Reference proteome</keyword>
<gene>
    <name evidence="1" type="ORF">HPB48_017735</name>
</gene>
<dbReference type="AlphaFoldDB" id="A0A9J6G4A0"/>
<dbReference type="VEuPathDB" id="VectorBase:HLOH_053040"/>
<protein>
    <recommendedName>
        <fullName evidence="3">HAT C-terminal dimerisation domain-containing protein</fullName>
    </recommendedName>
</protein>
<evidence type="ECO:0008006" key="3">
    <source>
        <dbReference type="Google" id="ProtNLM"/>
    </source>
</evidence>
<reference evidence="1 2" key="1">
    <citation type="journal article" date="2020" name="Cell">
        <title>Large-Scale Comparative Analyses of Tick Genomes Elucidate Their Genetic Diversity and Vector Capacities.</title>
        <authorList>
            <consortium name="Tick Genome and Microbiome Consortium (TIGMIC)"/>
            <person name="Jia N."/>
            <person name="Wang J."/>
            <person name="Shi W."/>
            <person name="Du L."/>
            <person name="Sun Y."/>
            <person name="Zhan W."/>
            <person name="Jiang J.F."/>
            <person name="Wang Q."/>
            <person name="Zhang B."/>
            <person name="Ji P."/>
            <person name="Bell-Sakyi L."/>
            <person name="Cui X.M."/>
            <person name="Yuan T.T."/>
            <person name="Jiang B.G."/>
            <person name="Yang W.F."/>
            <person name="Lam T.T."/>
            <person name="Chang Q.C."/>
            <person name="Ding S.J."/>
            <person name="Wang X.J."/>
            <person name="Zhu J.G."/>
            <person name="Ruan X.D."/>
            <person name="Zhao L."/>
            <person name="Wei J.T."/>
            <person name="Ye R.Z."/>
            <person name="Que T.C."/>
            <person name="Du C.H."/>
            <person name="Zhou Y.H."/>
            <person name="Cheng J.X."/>
            <person name="Dai P.F."/>
            <person name="Guo W.B."/>
            <person name="Han X.H."/>
            <person name="Huang E.J."/>
            <person name="Li L.F."/>
            <person name="Wei W."/>
            <person name="Gao Y.C."/>
            <person name="Liu J.Z."/>
            <person name="Shao H.Z."/>
            <person name="Wang X."/>
            <person name="Wang C.C."/>
            <person name="Yang T.C."/>
            <person name="Huo Q.B."/>
            <person name="Li W."/>
            <person name="Chen H.Y."/>
            <person name="Chen S.E."/>
            <person name="Zhou L.G."/>
            <person name="Ni X.B."/>
            <person name="Tian J.H."/>
            <person name="Sheng Y."/>
            <person name="Liu T."/>
            <person name="Pan Y.S."/>
            <person name="Xia L.Y."/>
            <person name="Li J."/>
            <person name="Zhao F."/>
            <person name="Cao W.C."/>
        </authorList>
    </citation>
    <scope>NUCLEOTIDE SEQUENCE [LARGE SCALE GENOMIC DNA]</scope>
    <source>
        <strain evidence="1">HaeL-2018</strain>
    </source>
</reference>
<name>A0A9J6G4A0_HAELO</name>
<sequence>MPAIDFWTTVHKCKDPSYANPTQDIAEAAVKLLVLPLSNAEAERVFWAVTLTKTDFRNRMGHELLVAILIKFALRMRGVTSAEFQVPREMVEKVNYDIYQ</sequence>
<proteinExistence type="predicted"/>
<dbReference type="OrthoDB" id="6159421at2759"/>
<dbReference type="InterPro" id="IPR012337">
    <property type="entry name" value="RNaseH-like_sf"/>
</dbReference>
<evidence type="ECO:0000313" key="1">
    <source>
        <dbReference type="EMBL" id="KAH9369384.1"/>
    </source>
</evidence>
<dbReference type="SUPFAM" id="SSF53098">
    <property type="entry name" value="Ribonuclease H-like"/>
    <property type="match status" value="1"/>
</dbReference>
<evidence type="ECO:0000313" key="2">
    <source>
        <dbReference type="Proteomes" id="UP000821853"/>
    </source>
</evidence>
<accession>A0A9J6G4A0</accession>
<dbReference type="Proteomes" id="UP000821853">
    <property type="component" value="Chromosome 3"/>
</dbReference>
<dbReference type="EMBL" id="JABSTR010000005">
    <property type="protein sequence ID" value="KAH9369384.1"/>
    <property type="molecule type" value="Genomic_DNA"/>
</dbReference>
<comment type="caution">
    <text evidence="1">The sequence shown here is derived from an EMBL/GenBank/DDBJ whole genome shotgun (WGS) entry which is preliminary data.</text>
</comment>